<evidence type="ECO:0000313" key="2">
    <source>
        <dbReference type="Proteomes" id="UP000798662"/>
    </source>
</evidence>
<proteinExistence type="predicted"/>
<dbReference type="EMBL" id="CM020618">
    <property type="protein sequence ID" value="KAK1861213.1"/>
    <property type="molecule type" value="Genomic_DNA"/>
</dbReference>
<gene>
    <name evidence="1" type="ORF">I4F81_003797</name>
</gene>
<comment type="caution">
    <text evidence="1">The sequence shown here is derived from an EMBL/GenBank/DDBJ whole genome shotgun (WGS) entry which is preliminary data.</text>
</comment>
<accession>A0ACC3BUH7</accession>
<protein>
    <submittedName>
        <fullName evidence="1">Uncharacterized protein</fullName>
    </submittedName>
</protein>
<organism evidence="1 2">
    <name type="scientific">Pyropia yezoensis</name>
    <name type="common">Susabi-nori</name>
    <name type="synonym">Porphyra yezoensis</name>
    <dbReference type="NCBI Taxonomy" id="2788"/>
    <lineage>
        <taxon>Eukaryota</taxon>
        <taxon>Rhodophyta</taxon>
        <taxon>Bangiophyceae</taxon>
        <taxon>Bangiales</taxon>
        <taxon>Bangiaceae</taxon>
        <taxon>Pyropia</taxon>
    </lineage>
</organism>
<dbReference type="Proteomes" id="UP000798662">
    <property type="component" value="Chromosome 1"/>
</dbReference>
<keyword evidence="2" id="KW-1185">Reference proteome</keyword>
<name>A0ACC3BUH7_PYRYE</name>
<sequence>MATPPALQRPAAAAFAAASAPFVVGTRLAPVQASGGPRLGALRRASRPGVAPGGAPAAPPQRRASHPSWVPRGGGGAGATVASASAQPPPAAASPPAPSPSLPAAVAAAVVVTPTTPIAGQTTGTSGLRRPAATLVNNASYLPNLLQAYVNALTPAVTVGASLVVGGDGRYYNATAVQTVLAMAAAAGFARVTVGAGGLLSTPALAGMVVATGAAGGVGLTASHNAAGPDGDWGIKFQAPSGGPAPEALTDRIVAATLAVTEVRAVDFGGGRGVDVSTPGEQSFWGGAFVVHVVDPAAAYVERLREVFDFDALRAYVATPGFGLRFDAMAAVTGPYARALFVDALGLPAESILRGTPLEDFGGGHPDPSPAHTPDLVAALAVPGAGLTLGAASDGDGDRNLILGPGFAVTPADSLAILTEFAATAIPWFSRRPGGLPGVARSMPTAPAVDRVAAALRIPVYETPTGWKWFGSLLAAGRIALCGEESYGTSGDHVAEKDGLWAVCAWLSVLATAADAAGRLVGVEEVVRGHWARHGRTFSARWDYIGVPGVSAAAVMDGLRSGVVAAFAGEERPPPPPPRTDGDGGDSGGDRLDGPTLIHADEFSYTDPVDGSSAAAQGVRLYFASGARGVLRVSGTDATAAATLRVYLDAYRPWGEGVGDVDTADVLGGVGGEVARLARIAELTGRDAPTAVV</sequence>
<evidence type="ECO:0000313" key="1">
    <source>
        <dbReference type="EMBL" id="KAK1861213.1"/>
    </source>
</evidence>
<reference evidence="1" key="1">
    <citation type="submission" date="2019-11" db="EMBL/GenBank/DDBJ databases">
        <title>Nori genome reveals adaptations in red seaweeds to the harsh intertidal environment.</title>
        <authorList>
            <person name="Wang D."/>
            <person name="Mao Y."/>
        </authorList>
    </citation>
    <scope>NUCLEOTIDE SEQUENCE</scope>
    <source>
        <tissue evidence="1">Gametophyte</tissue>
    </source>
</reference>